<accession>A0ABP1R404</accession>
<sequence length="691" mass="78550">MKMEETLNDSVSSETSNGVCNNSAENGDGQNETAGKSSSKYNHSWRRPSAFFTIGEDSDDSDKYNEFDSDDDTIPGPAAEHRKKSLYPVYSSNSSLESDTELGLEVAERRKNRRKSCVPMHPGLQTWVETKGLAVDKNDGQKPSSELLPIGKKKKATYEELRELVNAGKIKEAKNSVRDNDWDLTEEIRSRLWPLLDSIHETNRSSLDGFYWDTATQLYGSEQVAKAAPEDELALPGFTDPQNRLYYALSEEGIARCKRIVNVVGYAYPEITYCPLMLPVSSMFLHFITEEETYNCICTLLSARHKVFLTQTKSQWDVAYITAMHLTKKFSKPAFTFLTRNVKQGEKLENVFQGWIWWIFRDLPLAHLVRVMDCFLMEGMKVLYRTTIALLLAFTKSCSSDSTWSKYLESSGLESAISKYCREVSMTPQRLLKSAFSIRAFRGSEIRKVSTKVEMLLKSNKSSSALPKMKRSKSNENLPSSQSQMDIQMMSHTLAIKELLVLWQWLPVRITMYQPVLLYTSEEHGCSLTTFFNRVENHEPTLLIIKTTTDEVFGAYCSAMWAVRNQKDERGERQRYFGTGETFLFTLCPAKKQYPWVGIKPPVDNSDGEGENEEDSPNQNNSRSRHRGDELFMHADTHMICIGGGQGHGICLDEDLRFGKTESCLTFNNPPLCESKDFEVRVLEVIGFTGM</sequence>
<dbReference type="InterPro" id="IPR006571">
    <property type="entry name" value="TLDc_dom"/>
</dbReference>
<gene>
    <name evidence="4" type="ORF">ODALV1_LOCUS18385</name>
</gene>
<dbReference type="PROSITE" id="PS50086">
    <property type="entry name" value="TBC_RABGAP"/>
    <property type="match status" value="1"/>
</dbReference>
<dbReference type="SMART" id="SM00584">
    <property type="entry name" value="TLDc"/>
    <property type="match status" value="1"/>
</dbReference>
<evidence type="ECO:0000256" key="1">
    <source>
        <dbReference type="SAM" id="MobiDB-lite"/>
    </source>
</evidence>
<dbReference type="Pfam" id="PF00566">
    <property type="entry name" value="RabGAP-TBC"/>
    <property type="match status" value="1"/>
</dbReference>
<feature type="region of interest" description="Disordered" evidence="1">
    <location>
        <begin position="1"/>
        <end position="81"/>
    </location>
</feature>
<dbReference type="PROSITE" id="PS51886">
    <property type="entry name" value="TLDC"/>
    <property type="match status" value="1"/>
</dbReference>
<dbReference type="Proteomes" id="UP001642540">
    <property type="component" value="Unassembled WGS sequence"/>
</dbReference>
<feature type="region of interest" description="Disordered" evidence="1">
    <location>
        <begin position="599"/>
        <end position="625"/>
    </location>
</feature>
<evidence type="ECO:0000313" key="5">
    <source>
        <dbReference type="Proteomes" id="UP001642540"/>
    </source>
</evidence>
<organism evidence="4 5">
    <name type="scientific">Orchesella dallaii</name>
    <dbReference type="NCBI Taxonomy" id="48710"/>
    <lineage>
        <taxon>Eukaryota</taxon>
        <taxon>Metazoa</taxon>
        <taxon>Ecdysozoa</taxon>
        <taxon>Arthropoda</taxon>
        <taxon>Hexapoda</taxon>
        <taxon>Collembola</taxon>
        <taxon>Entomobryomorpha</taxon>
        <taxon>Entomobryoidea</taxon>
        <taxon>Orchesellidae</taxon>
        <taxon>Orchesellinae</taxon>
        <taxon>Orchesella</taxon>
    </lineage>
</organism>
<dbReference type="Gene3D" id="1.10.472.80">
    <property type="entry name" value="Ypt/Rab-GAP domain of gyp1p, domain 3"/>
    <property type="match status" value="1"/>
</dbReference>
<feature type="domain" description="TLDc" evidence="3">
    <location>
        <begin position="492"/>
        <end position="689"/>
    </location>
</feature>
<dbReference type="EMBL" id="CAXLJM020000057">
    <property type="protein sequence ID" value="CAL8119071.1"/>
    <property type="molecule type" value="Genomic_DNA"/>
</dbReference>
<evidence type="ECO:0008006" key="6">
    <source>
        <dbReference type="Google" id="ProtNLM"/>
    </source>
</evidence>
<reference evidence="4 5" key="1">
    <citation type="submission" date="2024-08" db="EMBL/GenBank/DDBJ databases">
        <authorList>
            <person name="Cucini C."/>
            <person name="Frati F."/>
        </authorList>
    </citation>
    <scope>NUCLEOTIDE SEQUENCE [LARGE SCALE GENOMIC DNA]</scope>
</reference>
<dbReference type="PANTHER" id="PTHR23354:SF122">
    <property type="entry name" value="GTPASE-ACTIVATING PROTEIN SKYWALKER"/>
    <property type="match status" value="1"/>
</dbReference>
<name>A0ABP1R404_9HEXA</name>
<feature type="region of interest" description="Disordered" evidence="1">
    <location>
        <begin position="461"/>
        <end position="482"/>
    </location>
</feature>
<keyword evidence="5" id="KW-1185">Reference proteome</keyword>
<proteinExistence type="predicted"/>
<dbReference type="Pfam" id="PF07534">
    <property type="entry name" value="TLD"/>
    <property type="match status" value="1"/>
</dbReference>
<evidence type="ECO:0000259" key="3">
    <source>
        <dbReference type="PROSITE" id="PS51886"/>
    </source>
</evidence>
<dbReference type="PANTHER" id="PTHR23354">
    <property type="entry name" value="NUCLEOLAR PROTEIN 7/ESTROGEN RECEPTOR COACTIVATOR-RELATED"/>
    <property type="match status" value="1"/>
</dbReference>
<evidence type="ECO:0000259" key="2">
    <source>
        <dbReference type="PROSITE" id="PS50086"/>
    </source>
</evidence>
<feature type="domain" description="Rab-GAP TBC" evidence="2">
    <location>
        <begin position="183"/>
        <end position="379"/>
    </location>
</feature>
<feature type="compositionally biased region" description="Acidic residues" evidence="1">
    <location>
        <begin position="606"/>
        <end position="616"/>
    </location>
</feature>
<evidence type="ECO:0000313" key="4">
    <source>
        <dbReference type="EMBL" id="CAL8119071.1"/>
    </source>
</evidence>
<dbReference type="InterPro" id="IPR000195">
    <property type="entry name" value="Rab-GAP-TBC_dom"/>
</dbReference>
<feature type="compositionally biased region" description="Polar residues" evidence="1">
    <location>
        <begin position="8"/>
        <end position="42"/>
    </location>
</feature>
<comment type="caution">
    <text evidence="4">The sequence shown here is derived from an EMBL/GenBank/DDBJ whole genome shotgun (WGS) entry which is preliminary data.</text>
</comment>
<protein>
    <recommendedName>
        <fullName evidence="6">TBC1 domain family member 24</fullName>
    </recommendedName>
</protein>